<evidence type="ECO:0000256" key="2">
    <source>
        <dbReference type="ARBA" id="ARBA00007928"/>
    </source>
</evidence>
<organism evidence="8 9">
    <name type="scientific">Shewanella psychrophila</name>
    <dbReference type="NCBI Taxonomy" id="225848"/>
    <lineage>
        <taxon>Bacteria</taxon>
        <taxon>Pseudomonadati</taxon>
        <taxon>Pseudomonadota</taxon>
        <taxon>Gammaproteobacteria</taxon>
        <taxon>Alteromonadales</taxon>
        <taxon>Shewanellaceae</taxon>
        <taxon>Shewanella</taxon>
    </lineage>
</organism>
<feature type="transmembrane region" description="Helical" evidence="7">
    <location>
        <begin position="70"/>
        <end position="92"/>
    </location>
</feature>
<gene>
    <name evidence="8" type="ORF">Sps_05581</name>
</gene>
<evidence type="ECO:0000313" key="8">
    <source>
        <dbReference type="EMBL" id="AQS40644.1"/>
    </source>
</evidence>
<keyword evidence="9" id="KW-1185">Reference proteome</keyword>
<dbReference type="RefSeq" id="WP_077755417.1">
    <property type="nucleotide sequence ID" value="NZ_CP014782.1"/>
</dbReference>
<reference evidence="8 9" key="1">
    <citation type="submission" date="2016-03" db="EMBL/GenBank/DDBJ databases">
        <title>Complete genome sequence of Shewanella psychrophila WP2, a deep sea bacterium isolated from west Pacific sediment.</title>
        <authorList>
            <person name="Xu G."/>
            <person name="Jian H."/>
        </authorList>
    </citation>
    <scope>NUCLEOTIDE SEQUENCE [LARGE SCALE GENOMIC DNA]</scope>
    <source>
        <strain evidence="8 9">WP2</strain>
    </source>
</reference>
<dbReference type="PANTHER" id="PTHR30086:SF14">
    <property type="entry name" value="HOMOSERINE_HOMOSERINE LACTONE EFFLUX PROTEIN"/>
    <property type="match status" value="1"/>
</dbReference>
<dbReference type="STRING" id="225848.Sps_05581"/>
<protein>
    <submittedName>
        <fullName evidence="8">Putative threonine efflux protein</fullName>
    </submittedName>
</protein>
<feature type="transmembrane region" description="Helical" evidence="7">
    <location>
        <begin position="152"/>
        <end position="175"/>
    </location>
</feature>
<dbReference type="GO" id="GO:0042970">
    <property type="term" value="F:homoserine transmembrane transporter activity"/>
    <property type="evidence" value="ECO:0007669"/>
    <property type="project" value="TreeGrafter"/>
</dbReference>
<dbReference type="AlphaFoldDB" id="A0A1S6HYW9"/>
<evidence type="ECO:0000256" key="6">
    <source>
        <dbReference type="ARBA" id="ARBA00023136"/>
    </source>
</evidence>
<dbReference type="EMBL" id="CP014782">
    <property type="protein sequence ID" value="AQS40644.1"/>
    <property type="molecule type" value="Genomic_DNA"/>
</dbReference>
<sequence length="208" mass="22460">MIFDTWLLYFFAVLLIAISPGTMAVLSMSHGMHYGKTRSLATAFGSVTSALILMMASAAGLGALLSATEYGFTILKYCGAAYLILLGIKLLLTKASGQGLDLQHIKSKGTPKQMFKQAFMVGISNPKDLLFFAALFPQFIDISMPQGPQLAILAATWAVIDFSFVMIYASMANVLAPSLRTSNKLHWFDRTSGGVFITLAAILVTRDS</sequence>
<comment type="similarity">
    <text evidence="2">Belongs to the Rht family.</text>
</comment>
<evidence type="ECO:0000256" key="7">
    <source>
        <dbReference type="SAM" id="Phobius"/>
    </source>
</evidence>
<name>A0A1S6HYW9_9GAMM</name>
<dbReference type="KEGG" id="spsw:Sps_05581"/>
<evidence type="ECO:0000313" key="9">
    <source>
        <dbReference type="Proteomes" id="UP000189545"/>
    </source>
</evidence>
<evidence type="ECO:0000256" key="4">
    <source>
        <dbReference type="ARBA" id="ARBA00022692"/>
    </source>
</evidence>
<accession>A0A1S6HYW9</accession>
<dbReference type="Pfam" id="PF01810">
    <property type="entry name" value="LysE"/>
    <property type="match status" value="1"/>
</dbReference>
<keyword evidence="3" id="KW-1003">Cell membrane</keyword>
<dbReference type="PIRSF" id="PIRSF006324">
    <property type="entry name" value="LeuE"/>
    <property type="match status" value="1"/>
</dbReference>
<feature type="transmembrane region" description="Helical" evidence="7">
    <location>
        <begin position="6"/>
        <end position="28"/>
    </location>
</feature>
<keyword evidence="4 7" id="KW-0812">Transmembrane</keyword>
<proteinExistence type="inferred from homology"/>
<keyword evidence="5 7" id="KW-1133">Transmembrane helix</keyword>
<dbReference type="PANTHER" id="PTHR30086">
    <property type="entry name" value="ARGININE EXPORTER PROTEIN ARGO"/>
    <property type="match status" value="1"/>
</dbReference>
<dbReference type="OrthoDB" id="9804822at2"/>
<dbReference type="GO" id="GO:0005886">
    <property type="term" value="C:plasma membrane"/>
    <property type="evidence" value="ECO:0007669"/>
    <property type="project" value="UniProtKB-SubCell"/>
</dbReference>
<dbReference type="Proteomes" id="UP000189545">
    <property type="component" value="Chromosome"/>
</dbReference>
<feature type="transmembrane region" description="Helical" evidence="7">
    <location>
        <begin position="187"/>
        <end position="205"/>
    </location>
</feature>
<dbReference type="InterPro" id="IPR001123">
    <property type="entry name" value="LeuE-type"/>
</dbReference>
<feature type="transmembrane region" description="Helical" evidence="7">
    <location>
        <begin position="40"/>
        <end position="64"/>
    </location>
</feature>
<evidence type="ECO:0000256" key="5">
    <source>
        <dbReference type="ARBA" id="ARBA00022989"/>
    </source>
</evidence>
<comment type="subcellular location">
    <subcellularLocation>
        <location evidence="1">Cell membrane</location>
        <topology evidence="1">Multi-pass membrane protein</topology>
    </subcellularLocation>
</comment>
<evidence type="ECO:0000256" key="3">
    <source>
        <dbReference type="ARBA" id="ARBA00022475"/>
    </source>
</evidence>
<evidence type="ECO:0000256" key="1">
    <source>
        <dbReference type="ARBA" id="ARBA00004651"/>
    </source>
</evidence>
<keyword evidence="6 7" id="KW-0472">Membrane</keyword>